<protein>
    <submittedName>
        <fullName evidence="1">Uncharacterized protein</fullName>
    </submittedName>
</protein>
<evidence type="ECO:0000313" key="1">
    <source>
        <dbReference type="EMBL" id="MFB9994499.1"/>
    </source>
</evidence>
<comment type="caution">
    <text evidence="1">The sequence shown here is derived from an EMBL/GenBank/DDBJ whole genome shotgun (WGS) entry which is preliminary data.</text>
</comment>
<sequence length="129" mass="13568">MRDAAKNTETAGIGTARTLAYQYGMPPAVGTDRLAPRSMTSLPLLFEGEVEAGRVTLDVGKDHGRFVFSGYVANIGDVELKAAWMGVDGGSSGFFSLPPAATVQIPCILRGILLESRDGAAARYQVSCS</sequence>
<dbReference type="EMBL" id="JBHLYR010000062">
    <property type="protein sequence ID" value="MFB9994499.1"/>
    <property type="molecule type" value="Genomic_DNA"/>
</dbReference>
<proteinExistence type="predicted"/>
<accession>A0ABV6B413</accession>
<organism evidence="1 2">
    <name type="scientific">Deinococcus oregonensis</name>
    <dbReference type="NCBI Taxonomy" id="1805970"/>
    <lineage>
        <taxon>Bacteria</taxon>
        <taxon>Thermotogati</taxon>
        <taxon>Deinococcota</taxon>
        <taxon>Deinococci</taxon>
        <taxon>Deinococcales</taxon>
        <taxon>Deinococcaceae</taxon>
        <taxon>Deinococcus</taxon>
    </lineage>
</organism>
<keyword evidence="2" id="KW-1185">Reference proteome</keyword>
<evidence type="ECO:0000313" key="2">
    <source>
        <dbReference type="Proteomes" id="UP001589733"/>
    </source>
</evidence>
<dbReference type="RefSeq" id="WP_380015421.1">
    <property type="nucleotide sequence ID" value="NZ_JBHLYR010000062.1"/>
</dbReference>
<name>A0ABV6B413_9DEIO</name>
<gene>
    <name evidence="1" type="ORF">ACFFLM_21310</name>
</gene>
<reference evidence="1 2" key="1">
    <citation type="submission" date="2024-09" db="EMBL/GenBank/DDBJ databases">
        <authorList>
            <person name="Sun Q."/>
            <person name="Mori K."/>
        </authorList>
    </citation>
    <scope>NUCLEOTIDE SEQUENCE [LARGE SCALE GENOMIC DNA]</scope>
    <source>
        <strain evidence="1 2">JCM 13503</strain>
    </source>
</reference>
<dbReference type="Proteomes" id="UP001589733">
    <property type="component" value="Unassembled WGS sequence"/>
</dbReference>